<keyword evidence="2" id="KW-0503">Monooxygenase</keyword>
<keyword evidence="2" id="KW-0408">Iron</keyword>
<dbReference type="InterPro" id="IPR017972">
    <property type="entry name" value="Cyt_P450_CS"/>
</dbReference>
<dbReference type="RefSeq" id="WP_204292457.1">
    <property type="nucleotide sequence ID" value="NZ_BAAAGZ010000028.1"/>
</dbReference>
<dbReference type="PROSITE" id="PS00086">
    <property type="entry name" value="CYTOCHROME_P450"/>
    <property type="match status" value="1"/>
</dbReference>
<keyword evidence="2" id="KW-0349">Heme</keyword>
<accession>A0ABQ4IJM2</accession>
<sequence length="453" mass="49194">MDALPKGHHVLFDEGSPGTFIRPASDGGDGSFGCGGLTGELTAAHYVGIGMEPQTPQAPMQEEPFLGFFRGDVHRELASHREQRPVTPLRLPDGGTGWLLTRHDDVRKALADPRLVKDGQLSPLGLRPQLPPDIYAATAQNMLTVDPPDHTRLRRLIQGAFTARRIGRLVPAITATADHLIDELSTPGSHDLISKFAFPLPITVICELLGVPADDRGSFMEAASIIASGPNRIRELPGAMIGMIGYIRDLVGNKRRHPGDDLISAMIAMRDSGEQLTEDELVSTVYLLLLAGYDTTGNLIGNGAWLLLDDPTRWSQIRADPDQLPQVIEEVLRYESPVQLGTHRKATEDVTYGDQVIPAGSTVLLSILAAHRDAGQYTDPDAFDMGRAWSPHLAFGHGIHHCLGAPLARLEARIAFTRLAARLPGLRLAEGFTPRWRASALMHGLEELPVTTS</sequence>
<dbReference type="Proteomes" id="UP000647860">
    <property type="component" value="Unassembled WGS sequence"/>
</dbReference>
<evidence type="ECO:0000313" key="4">
    <source>
        <dbReference type="Proteomes" id="UP000647860"/>
    </source>
</evidence>
<dbReference type="SUPFAM" id="SSF48264">
    <property type="entry name" value="Cytochrome P450"/>
    <property type="match status" value="1"/>
</dbReference>
<organism evidence="3 4">
    <name type="scientific">Micromonospora gifhornensis</name>
    <dbReference type="NCBI Taxonomy" id="84594"/>
    <lineage>
        <taxon>Bacteria</taxon>
        <taxon>Bacillati</taxon>
        <taxon>Actinomycetota</taxon>
        <taxon>Actinomycetes</taxon>
        <taxon>Micromonosporales</taxon>
        <taxon>Micromonosporaceae</taxon>
        <taxon>Micromonospora</taxon>
    </lineage>
</organism>
<dbReference type="PRINTS" id="PR00385">
    <property type="entry name" value="P450"/>
</dbReference>
<evidence type="ECO:0000256" key="1">
    <source>
        <dbReference type="ARBA" id="ARBA00010617"/>
    </source>
</evidence>
<dbReference type="PRINTS" id="PR00359">
    <property type="entry name" value="BP450"/>
</dbReference>
<dbReference type="InterPro" id="IPR036396">
    <property type="entry name" value="Cyt_P450_sf"/>
</dbReference>
<keyword evidence="2" id="KW-0560">Oxidoreductase</keyword>
<gene>
    <name evidence="3" type="ORF">Vgi01_47740</name>
</gene>
<dbReference type="EMBL" id="BOPA01000036">
    <property type="protein sequence ID" value="GIJ18090.1"/>
    <property type="molecule type" value="Genomic_DNA"/>
</dbReference>
<dbReference type="CDD" id="cd11029">
    <property type="entry name" value="CYP107-like"/>
    <property type="match status" value="1"/>
</dbReference>
<dbReference type="Gene3D" id="1.10.630.10">
    <property type="entry name" value="Cytochrome P450"/>
    <property type="match status" value="1"/>
</dbReference>
<dbReference type="Pfam" id="PF00067">
    <property type="entry name" value="p450"/>
    <property type="match status" value="1"/>
</dbReference>
<name>A0ABQ4IJM2_9ACTN</name>
<dbReference type="PANTHER" id="PTHR46696">
    <property type="entry name" value="P450, PUTATIVE (EUROFUNG)-RELATED"/>
    <property type="match status" value="1"/>
</dbReference>
<comment type="caution">
    <text evidence="3">The sequence shown here is derived from an EMBL/GenBank/DDBJ whole genome shotgun (WGS) entry which is preliminary data.</text>
</comment>
<keyword evidence="2" id="KW-0479">Metal-binding</keyword>
<evidence type="ECO:0000313" key="3">
    <source>
        <dbReference type="EMBL" id="GIJ18090.1"/>
    </source>
</evidence>
<protein>
    <submittedName>
        <fullName evidence="3">Cytochrome P450</fullName>
    </submittedName>
</protein>
<dbReference type="PANTHER" id="PTHR46696:SF1">
    <property type="entry name" value="CYTOCHROME P450 YJIB-RELATED"/>
    <property type="match status" value="1"/>
</dbReference>
<evidence type="ECO:0000256" key="2">
    <source>
        <dbReference type="RuleBase" id="RU000461"/>
    </source>
</evidence>
<proteinExistence type="inferred from homology"/>
<keyword evidence="4" id="KW-1185">Reference proteome</keyword>
<dbReference type="InterPro" id="IPR001128">
    <property type="entry name" value="Cyt_P450"/>
</dbReference>
<reference evidence="3 4" key="1">
    <citation type="submission" date="2021-01" db="EMBL/GenBank/DDBJ databases">
        <title>Whole genome shotgun sequence of Verrucosispora gifhornensis NBRC 16317.</title>
        <authorList>
            <person name="Komaki H."/>
            <person name="Tamura T."/>
        </authorList>
    </citation>
    <scope>NUCLEOTIDE SEQUENCE [LARGE SCALE GENOMIC DNA]</scope>
    <source>
        <strain evidence="3 4">NBRC 16317</strain>
    </source>
</reference>
<comment type="similarity">
    <text evidence="1 2">Belongs to the cytochrome P450 family.</text>
</comment>
<dbReference type="InterPro" id="IPR002397">
    <property type="entry name" value="Cyt_P450_B"/>
</dbReference>